<dbReference type="AlphaFoldDB" id="K1TYI1"/>
<dbReference type="Gene3D" id="3.40.50.1820">
    <property type="entry name" value="alpha/beta hydrolase"/>
    <property type="match status" value="1"/>
</dbReference>
<dbReference type="InterPro" id="IPR029058">
    <property type="entry name" value="AB_hydrolase_fold"/>
</dbReference>
<organism evidence="1">
    <name type="scientific">human gut metagenome</name>
    <dbReference type="NCBI Taxonomy" id="408170"/>
    <lineage>
        <taxon>unclassified sequences</taxon>
        <taxon>metagenomes</taxon>
        <taxon>organismal metagenomes</taxon>
    </lineage>
</organism>
<proteinExistence type="predicted"/>
<accession>K1TYI1</accession>
<gene>
    <name evidence="1" type="ORF">OBE_01578</name>
</gene>
<protein>
    <recommendedName>
        <fullName evidence="2">Alpha/beta hydrolase</fullName>
    </recommendedName>
</protein>
<comment type="caution">
    <text evidence="1">The sequence shown here is derived from an EMBL/GenBank/DDBJ whole genome shotgun (WGS) entry which is preliminary data.</text>
</comment>
<evidence type="ECO:0000313" key="1">
    <source>
        <dbReference type="EMBL" id="EKC74978.1"/>
    </source>
</evidence>
<sequence length="94" mass="10594">MKTVLLHGLGQTAQDWKEVVQQLSISDVDCPELFSSAEDEISYSQILGDLEQRYSEVKEPLRICGLSLGALLAIDFAIRHEEKVASLVFDWRTI</sequence>
<name>K1TYI1_9ZZZZ</name>
<dbReference type="SUPFAM" id="SSF53474">
    <property type="entry name" value="alpha/beta-Hydrolases"/>
    <property type="match status" value="1"/>
</dbReference>
<reference evidence="1" key="1">
    <citation type="journal article" date="2013" name="Environ. Microbiol.">
        <title>Microbiota from the distal guts of lean and obese adolescents exhibit partial functional redundancy besides clear differences in community structure.</title>
        <authorList>
            <person name="Ferrer M."/>
            <person name="Ruiz A."/>
            <person name="Lanza F."/>
            <person name="Haange S.B."/>
            <person name="Oberbach A."/>
            <person name="Till H."/>
            <person name="Bargiela R."/>
            <person name="Campoy C."/>
            <person name="Segura M.T."/>
            <person name="Richter M."/>
            <person name="von Bergen M."/>
            <person name="Seifert J."/>
            <person name="Suarez A."/>
        </authorList>
    </citation>
    <scope>NUCLEOTIDE SEQUENCE</scope>
</reference>
<dbReference type="EMBL" id="AJWZ01001052">
    <property type="protein sequence ID" value="EKC74978.1"/>
    <property type="molecule type" value="Genomic_DNA"/>
</dbReference>
<evidence type="ECO:0008006" key="2">
    <source>
        <dbReference type="Google" id="ProtNLM"/>
    </source>
</evidence>